<proteinExistence type="predicted"/>
<feature type="region of interest" description="Disordered" evidence="2">
    <location>
        <begin position="42"/>
        <end position="65"/>
    </location>
</feature>
<organism evidence="4 5">
    <name type="scientific">Stephanodiscus triporus</name>
    <dbReference type="NCBI Taxonomy" id="2934178"/>
    <lineage>
        <taxon>Eukaryota</taxon>
        <taxon>Sar</taxon>
        <taxon>Stramenopiles</taxon>
        <taxon>Ochrophyta</taxon>
        <taxon>Bacillariophyta</taxon>
        <taxon>Coscinodiscophyceae</taxon>
        <taxon>Thalassiosirophycidae</taxon>
        <taxon>Stephanodiscales</taxon>
        <taxon>Stephanodiscaceae</taxon>
        <taxon>Stephanodiscus</taxon>
    </lineage>
</organism>
<evidence type="ECO:0000256" key="1">
    <source>
        <dbReference type="ARBA" id="ARBA00022837"/>
    </source>
</evidence>
<dbReference type="PROSITE" id="PS50222">
    <property type="entry name" value="EF_HAND_2"/>
    <property type="match status" value="1"/>
</dbReference>
<feature type="domain" description="EF-hand" evidence="3">
    <location>
        <begin position="1"/>
        <end position="24"/>
    </location>
</feature>
<evidence type="ECO:0000313" key="4">
    <source>
        <dbReference type="EMBL" id="KAL3778905.1"/>
    </source>
</evidence>
<dbReference type="Proteomes" id="UP001530315">
    <property type="component" value="Unassembled WGS sequence"/>
</dbReference>
<dbReference type="InterPro" id="IPR002048">
    <property type="entry name" value="EF_hand_dom"/>
</dbReference>
<dbReference type="InterPro" id="IPR018247">
    <property type="entry name" value="EF_Hand_1_Ca_BS"/>
</dbReference>
<accession>A0ABD3NXL6</accession>
<gene>
    <name evidence="4" type="ORF">ACHAW5_007237</name>
</gene>
<keyword evidence="5" id="KW-1185">Reference proteome</keyword>
<name>A0ABD3NXL6_9STRA</name>
<dbReference type="PROSITE" id="PS00018">
    <property type="entry name" value="EF_HAND_1"/>
    <property type="match status" value="1"/>
</dbReference>
<keyword evidence="1" id="KW-0106">Calcium</keyword>
<dbReference type="InterPro" id="IPR011992">
    <property type="entry name" value="EF-hand-dom_pair"/>
</dbReference>
<evidence type="ECO:0000259" key="3">
    <source>
        <dbReference type="PROSITE" id="PS50222"/>
    </source>
</evidence>
<protein>
    <recommendedName>
        <fullName evidence="3">EF-hand domain-containing protein</fullName>
    </recommendedName>
</protein>
<dbReference type="Gene3D" id="1.10.238.10">
    <property type="entry name" value="EF-hand"/>
    <property type="match status" value="1"/>
</dbReference>
<sequence>MDRDGTGSLDIKEIKKFAVRLGQPLEGRTGSRPLRIHGQEQRWEGQRGGLHGMVPQRRDQEGDKGLLRQKTIQIFKEIDINNSGYLDGVRSRTYPFSLGITISDKKKN</sequence>
<evidence type="ECO:0000256" key="2">
    <source>
        <dbReference type="SAM" id="MobiDB-lite"/>
    </source>
</evidence>
<comment type="caution">
    <text evidence="4">The sequence shown here is derived from an EMBL/GenBank/DDBJ whole genome shotgun (WGS) entry which is preliminary data.</text>
</comment>
<dbReference type="EMBL" id="JALLAZ020001194">
    <property type="protein sequence ID" value="KAL3778905.1"/>
    <property type="molecule type" value="Genomic_DNA"/>
</dbReference>
<dbReference type="AlphaFoldDB" id="A0ABD3NXL6"/>
<dbReference type="SUPFAM" id="SSF47473">
    <property type="entry name" value="EF-hand"/>
    <property type="match status" value="1"/>
</dbReference>
<feature type="compositionally biased region" description="Basic and acidic residues" evidence="2">
    <location>
        <begin position="56"/>
        <end position="65"/>
    </location>
</feature>
<reference evidence="4 5" key="1">
    <citation type="submission" date="2024-10" db="EMBL/GenBank/DDBJ databases">
        <title>Updated reference genomes for cyclostephanoid diatoms.</title>
        <authorList>
            <person name="Roberts W.R."/>
            <person name="Alverson A.J."/>
        </authorList>
    </citation>
    <scope>NUCLEOTIDE SEQUENCE [LARGE SCALE GENOMIC DNA]</scope>
    <source>
        <strain evidence="4 5">AJA276-08</strain>
    </source>
</reference>
<evidence type="ECO:0000313" key="5">
    <source>
        <dbReference type="Proteomes" id="UP001530315"/>
    </source>
</evidence>